<dbReference type="EMBL" id="AMZH03010885">
    <property type="protein sequence ID" value="RRT53890.1"/>
    <property type="molecule type" value="Genomic_DNA"/>
</dbReference>
<reference evidence="1 2" key="1">
    <citation type="journal article" date="2014" name="Agronomy (Basel)">
        <title>A Draft Genome Sequence for Ensete ventricosum, the Drought-Tolerant Tree Against Hunger.</title>
        <authorList>
            <person name="Harrison J."/>
            <person name="Moore K.A."/>
            <person name="Paszkiewicz K."/>
            <person name="Jones T."/>
            <person name="Grant M."/>
            <person name="Ambacheew D."/>
            <person name="Muzemil S."/>
            <person name="Studholme D.J."/>
        </authorList>
    </citation>
    <scope>NUCLEOTIDE SEQUENCE [LARGE SCALE GENOMIC DNA]</scope>
</reference>
<dbReference type="Proteomes" id="UP000287651">
    <property type="component" value="Unassembled WGS sequence"/>
</dbReference>
<sequence>MVMLQDRRGMCIAVGGSRGNAAMHSNAMVEEGCVLQWKAIVTTRRGNGCYNRSTAMAEGRSRVAKLASRLWL</sequence>
<accession>A0A426YQ91</accession>
<name>A0A426YQ91_ENSVE</name>
<protein>
    <submittedName>
        <fullName evidence="1">Uncharacterized protein</fullName>
    </submittedName>
</protein>
<proteinExistence type="predicted"/>
<gene>
    <name evidence="1" type="ORF">B296_00049016</name>
</gene>
<comment type="caution">
    <text evidence="1">The sequence shown here is derived from an EMBL/GenBank/DDBJ whole genome shotgun (WGS) entry which is preliminary data.</text>
</comment>
<dbReference type="AlphaFoldDB" id="A0A426YQ91"/>
<evidence type="ECO:0000313" key="2">
    <source>
        <dbReference type="Proteomes" id="UP000287651"/>
    </source>
</evidence>
<organism evidence="1 2">
    <name type="scientific">Ensete ventricosum</name>
    <name type="common">Abyssinian banana</name>
    <name type="synonym">Musa ensete</name>
    <dbReference type="NCBI Taxonomy" id="4639"/>
    <lineage>
        <taxon>Eukaryota</taxon>
        <taxon>Viridiplantae</taxon>
        <taxon>Streptophyta</taxon>
        <taxon>Embryophyta</taxon>
        <taxon>Tracheophyta</taxon>
        <taxon>Spermatophyta</taxon>
        <taxon>Magnoliopsida</taxon>
        <taxon>Liliopsida</taxon>
        <taxon>Zingiberales</taxon>
        <taxon>Musaceae</taxon>
        <taxon>Ensete</taxon>
    </lineage>
</organism>
<evidence type="ECO:0000313" key="1">
    <source>
        <dbReference type="EMBL" id="RRT53890.1"/>
    </source>
</evidence>